<reference evidence="1 2" key="1">
    <citation type="journal article" date="2010" name="J. Bacteriol.">
        <title>The genome of the amoeba symbiont 'Candidatus Amoebophilus asiaticus' reveals common mechanisms for host cell interaction among amoeba-associated bacteria.</title>
        <authorList>
            <person name="Schmitz-Esser S."/>
            <person name="Tischler P."/>
            <person name="Arnold R."/>
            <person name="Montanaro J."/>
            <person name="Wagner M."/>
            <person name="Rattei T."/>
            <person name="Horn M."/>
        </authorList>
    </citation>
    <scope>NUCLEOTIDE SEQUENCE [LARGE SCALE GENOMIC DNA]</scope>
    <source>
        <strain evidence="1 2">5a2</strain>
    </source>
</reference>
<sequence length="363" mass="41193">MKLKYSLFEKFAAYILLVISLFLQSCNSPNVQPIAPQSPNISTEEQMISFYQEAGQLKAIVKQGHGSLSASYTLPVYISSDVSLAQLVTLTQEGQKQLIHINLPKEGQHGYVCVGHGDLRDKEDKQEYAAIVGDSNQKEKEKEGQVSEKVAYRKISTEDAEGEEKFLKVQELEDRIIQHINRAKDEAIIKSINYTLESFSPNGKWSAKVILDAFREKKEILDFGHVAFHERDFELISNHPFFREKAKGIKFSNLDNLAIGGGRGKFIRSLATSLQSTNIIEVELSNSNLKAESISLFVTNLKGAQVKRVNFKYNQVGNEIQQWLSSNYLANTTIEEINLKHNKVETSIQQLLIEKYNHIHWIF</sequence>
<evidence type="ECO:0000313" key="1">
    <source>
        <dbReference type="EMBL" id="ACP21100.1"/>
    </source>
</evidence>
<protein>
    <submittedName>
        <fullName evidence="1">Uncharacterized protein</fullName>
    </submittedName>
</protein>
<dbReference type="Gene3D" id="3.80.10.10">
    <property type="entry name" value="Ribonuclease Inhibitor"/>
    <property type="match status" value="1"/>
</dbReference>
<dbReference type="SUPFAM" id="SSF52047">
    <property type="entry name" value="RNI-like"/>
    <property type="match status" value="1"/>
</dbReference>
<dbReference type="AlphaFoldDB" id="C3L459"/>
<organism evidence="1 2">
    <name type="scientific">Amoebophilus asiaticus (strain 5a2)</name>
    <dbReference type="NCBI Taxonomy" id="452471"/>
    <lineage>
        <taxon>Bacteria</taxon>
        <taxon>Pseudomonadati</taxon>
        <taxon>Bacteroidota</taxon>
        <taxon>Cytophagia</taxon>
        <taxon>Cytophagales</taxon>
        <taxon>Amoebophilaceae</taxon>
        <taxon>Candidatus Amoebophilus</taxon>
    </lineage>
</organism>
<dbReference type="eggNOG" id="COG5238">
    <property type="taxonomic scope" value="Bacteria"/>
</dbReference>
<dbReference type="RefSeq" id="WP_012473294.1">
    <property type="nucleotide sequence ID" value="NC_010830.1"/>
</dbReference>
<proteinExistence type="predicted"/>
<dbReference type="Proteomes" id="UP000001227">
    <property type="component" value="Chromosome"/>
</dbReference>
<dbReference type="HOGENOM" id="CLU_762154_0_0_10"/>
<accession>C3L459</accession>
<dbReference type="EMBL" id="CP001102">
    <property type="protein sequence ID" value="ACP21100.1"/>
    <property type="molecule type" value="Genomic_DNA"/>
</dbReference>
<dbReference type="PROSITE" id="PS51257">
    <property type="entry name" value="PROKAR_LIPOPROTEIN"/>
    <property type="match status" value="1"/>
</dbReference>
<dbReference type="KEGG" id="aas:Aasi_1862"/>
<gene>
    <name evidence="1" type="ordered locus">Aasi_1862</name>
</gene>
<dbReference type="OrthoDB" id="836632at2"/>
<dbReference type="InterPro" id="IPR032675">
    <property type="entry name" value="LRR_dom_sf"/>
</dbReference>
<keyword evidence="2" id="KW-1185">Reference proteome</keyword>
<evidence type="ECO:0000313" key="2">
    <source>
        <dbReference type="Proteomes" id="UP000001227"/>
    </source>
</evidence>
<name>C3L459_AMOA5</name>
<dbReference type="eggNOG" id="COG3621">
    <property type="taxonomic scope" value="Bacteria"/>
</dbReference>